<dbReference type="InterPro" id="IPR036837">
    <property type="entry name" value="Cation_efflux_CTD_sf"/>
</dbReference>
<dbReference type="Pfam" id="PF16916">
    <property type="entry name" value="ZT_dimer"/>
    <property type="match status" value="1"/>
</dbReference>
<keyword evidence="6" id="KW-0406">Ion transport</keyword>
<evidence type="ECO:0000256" key="6">
    <source>
        <dbReference type="ARBA" id="ARBA00023065"/>
    </source>
</evidence>
<keyword evidence="5 9" id="KW-1133">Transmembrane helix</keyword>
<feature type="transmembrane region" description="Helical" evidence="9">
    <location>
        <begin position="118"/>
        <end position="135"/>
    </location>
</feature>
<sequence length="357" mass="36820">MGTTREHLHDEAGHDHSGHGGSHTGHGNDHAGHSHGVSADADGRYLRAALALIAAFMVGEVAVGIAARSLALISDAGHMLTDAASLALALLAMRLAARPAKGALTFGLKRAEILSAQANGITLLGLGGIFTYEAIRRLFSPPDVEGGIVLVTALVGIVVNVGAAWLISRANRSSLNVEGAYQHILNDAWAFIATALAGLVVMLTGFDRADAIATLVVAALMFHAGYGLVRESGRIFLEAAPAGLDPDAIGGELAAEGGVVEVHDLHVWTITSGYPALSAHVLVREGLDCHAVRGRLEASLRSRHGIEHTTLQVDHATPELYQLGSNDGAGAAADRPHCNDAHGSPHRGAGASFTGNA</sequence>
<comment type="caution">
    <text evidence="12">The sequence shown here is derived from an EMBL/GenBank/DDBJ whole genome shotgun (WGS) entry which is preliminary data.</text>
</comment>
<dbReference type="SUPFAM" id="SSF160240">
    <property type="entry name" value="Cation efflux protein cytoplasmic domain-like"/>
    <property type="match status" value="1"/>
</dbReference>
<evidence type="ECO:0000256" key="8">
    <source>
        <dbReference type="SAM" id="MobiDB-lite"/>
    </source>
</evidence>
<comment type="subcellular location">
    <subcellularLocation>
        <location evidence="1">Membrane</location>
        <topology evidence="1">Multi-pass membrane protein</topology>
    </subcellularLocation>
</comment>
<protein>
    <submittedName>
        <fullName evidence="12">Cation diffusion facilitator family transporter</fullName>
    </submittedName>
</protein>
<proteinExistence type="inferred from homology"/>
<evidence type="ECO:0000256" key="5">
    <source>
        <dbReference type="ARBA" id="ARBA00022989"/>
    </source>
</evidence>
<evidence type="ECO:0000313" key="12">
    <source>
        <dbReference type="EMBL" id="MFC1419537.1"/>
    </source>
</evidence>
<name>A0ABV6W0N8_9ACTN</name>
<dbReference type="InterPro" id="IPR027469">
    <property type="entry name" value="Cation_efflux_TMD_sf"/>
</dbReference>
<keyword evidence="13" id="KW-1185">Reference proteome</keyword>
<dbReference type="NCBIfam" id="TIGR01297">
    <property type="entry name" value="CDF"/>
    <property type="match status" value="1"/>
</dbReference>
<evidence type="ECO:0000259" key="10">
    <source>
        <dbReference type="Pfam" id="PF01545"/>
    </source>
</evidence>
<feature type="transmembrane region" description="Helical" evidence="9">
    <location>
        <begin position="147"/>
        <end position="167"/>
    </location>
</feature>
<keyword evidence="4 9" id="KW-0812">Transmembrane</keyword>
<comment type="similarity">
    <text evidence="2">Belongs to the cation diffusion facilitator (CDF) transporter (TC 2.A.4) family. SLC30A subfamily.</text>
</comment>
<feature type="transmembrane region" description="Helical" evidence="9">
    <location>
        <begin position="48"/>
        <end position="67"/>
    </location>
</feature>
<dbReference type="InterPro" id="IPR002524">
    <property type="entry name" value="Cation_efflux"/>
</dbReference>
<evidence type="ECO:0000256" key="9">
    <source>
        <dbReference type="SAM" id="Phobius"/>
    </source>
</evidence>
<evidence type="ECO:0000313" key="13">
    <source>
        <dbReference type="Proteomes" id="UP001592531"/>
    </source>
</evidence>
<evidence type="ECO:0000256" key="3">
    <source>
        <dbReference type="ARBA" id="ARBA00022448"/>
    </source>
</evidence>
<feature type="region of interest" description="Disordered" evidence="8">
    <location>
        <begin position="1"/>
        <end position="36"/>
    </location>
</feature>
<organism evidence="12 13">
    <name type="scientific">Streptacidiphilus cavernicola</name>
    <dbReference type="NCBI Taxonomy" id="3342716"/>
    <lineage>
        <taxon>Bacteria</taxon>
        <taxon>Bacillati</taxon>
        <taxon>Actinomycetota</taxon>
        <taxon>Actinomycetes</taxon>
        <taxon>Kitasatosporales</taxon>
        <taxon>Streptomycetaceae</taxon>
        <taxon>Streptacidiphilus</taxon>
    </lineage>
</organism>
<feature type="transmembrane region" description="Helical" evidence="9">
    <location>
        <begin position="79"/>
        <end position="97"/>
    </location>
</feature>
<dbReference type="EMBL" id="JBHFAB010000019">
    <property type="protein sequence ID" value="MFC1419537.1"/>
    <property type="molecule type" value="Genomic_DNA"/>
</dbReference>
<accession>A0ABV6W0N8</accession>
<dbReference type="PANTHER" id="PTHR11562:SF17">
    <property type="entry name" value="RE54080P-RELATED"/>
    <property type="match status" value="1"/>
</dbReference>
<dbReference type="InterPro" id="IPR050681">
    <property type="entry name" value="CDF/SLC30A"/>
</dbReference>
<feature type="region of interest" description="Disordered" evidence="8">
    <location>
        <begin position="322"/>
        <end position="357"/>
    </location>
</feature>
<feature type="compositionally biased region" description="Basic and acidic residues" evidence="8">
    <location>
        <begin position="1"/>
        <end position="18"/>
    </location>
</feature>
<feature type="domain" description="Cation efflux protein cytoplasmic" evidence="11">
    <location>
        <begin position="248"/>
        <end position="315"/>
    </location>
</feature>
<dbReference type="RefSeq" id="WP_380539000.1">
    <property type="nucleotide sequence ID" value="NZ_JBHFAB010000019.1"/>
</dbReference>
<keyword evidence="3" id="KW-0813">Transport</keyword>
<evidence type="ECO:0000256" key="4">
    <source>
        <dbReference type="ARBA" id="ARBA00022692"/>
    </source>
</evidence>
<dbReference type="Pfam" id="PF01545">
    <property type="entry name" value="Cation_efflux"/>
    <property type="match status" value="1"/>
</dbReference>
<dbReference type="Gene3D" id="1.20.1510.10">
    <property type="entry name" value="Cation efflux protein transmembrane domain"/>
    <property type="match status" value="1"/>
</dbReference>
<dbReference type="Proteomes" id="UP001592531">
    <property type="component" value="Unassembled WGS sequence"/>
</dbReference>
<reference evidence="12 13" key="1">
    <citation type="submission" date="2024-09" db="EMBL/GenBank/DDBJ databases">
        <authorList>
            <person name="Lee S.D."/>
        </authorList>
    </citation>
    <scope>NUCLEOTIDE SEQUENCE [LARGE SCALE GENOMIC DNA]</scope>
    <source>
        <strain evidence="12 13">N8-3</strain>
    </source>
</reference>
<feature type="domain" description="Cation efflux protein transmembrane" evidence="10">
    <location>
        <begin position="47"/>
        <end position="236"/>
    </location>
</feature>
<evidence type="ECO:0000259" key="11">
    <source>
        <dbReference type="Pfam" id="PF16916"/>
    </source>
</evidence>
<evidence type="ECO:0000256" key="2">
    <source>
        <dbReference type="ARBA" id="ARBA00008873"/>
    </source>
</evidence>
<dbReference type="InterPro" id="IPR027470">
    <property type="entry name" value="Cation_efflux_CTD"/>
</dbReference>
<gene>
    <name evidence="12" type="ORF">ACEZDE_23305</name>
</gene>
<evidence type="ECO:0000256" key="1">
    <source>
        <dbReference type="ARBA" id="ARBA00004141"/>
    </source>
</evidence>
<dbReference type="InterPro" id="IPR058533">
    <property type="entry name" value="Cation_efflux_TM"/>
</dbReference>
<feature type="transmembrane region" description="Helical" evidence="9">
    <location>
        <begin position="188"/>
        <end position="206"/>
    </location>
</feature>
<evidence type="ECO:0000256" key="7">
    <source>
        <dbReference type="ARBA" id="ARBA00023136"/>
    </source>
</evidence>
<dbReference type="PANTHER" id="PTHR11562">
    <property type="entry name" value="CATION EFFLUX PROTEIN/ ZINC TRANSPORTER"/>
    <property type="match status" value="1"/>
</dbReference>
<feature type="transmembrane region" description="Helical" evidence="9">
    <location>
        <begin position="212"/>
        <end position="229"/>
    </location>
</feature>
<dbReference type="SUPFAM" id="SSF161111">
    <property type="entry name" value="Cation efflux protein transmembrane domain-like"/>
    <property type="match status" value="1"/>
</dbReference>
<keyword evidence="7 9" id="KW-0472">Membrane</keyword>